<evidence type="ECO:0000313" key="2">
    <source>
        <dbReference type="Proteomes" id="UP000054047"/>
    </source>
</evidence>
<keyword evidence="2" id="KW-1185">Reference proteome</keyword>
<gene>
    <name evidence="1" type="ORF">ANCDUO_05882</name>
</gene>
<evidence type="ECO:0000313" key="1">
    <source>
        <dbReference type="EMBL" id="KIH63813.1"/>
    </source>
</evidence>
<protein>
    <submittedName>
        <fullName evidence="1">Uncharacterized protein</fullName>
    </submittedName>
</protein>
<reference evidence="1 2" key="1">
    <citation type="submission" date="2013-12" db="EMBL/GenBank/DDBJ databases">
        <title>Draft genome of the parsitic nematode Ancylostoma duodenale.</title>
        <authorList>
            <person name="Mitreva M."/>
        </authorList>
    </citation>
    <scope>NUCLEOTIDE SEQUENCE [LARGE SCALE GENOMIC DNA]</scope>
    <source>
        <strain evidence="1 2">Zhejiang</strain>
    </source>
</reference>
<organism evidence="1 2">
    <name type="scientific">Ancylostoma duodenale</name>
    <dbReference type="NCBI Taxonomy" id="51022"/>
    <lineage>
        <taxon>Eukaryota</taxon>
        <taxon>Metazoa</taxon>
        <taxon>Ecdysozoa</taxon>
        <taxon>Nematoda</taxon>
        <taxon>Chromadorea</taxon>
        <taxon>Rhabditida</taxon>
        <taxon>Rhabditina</taxon>
        <taxon>Rhabditomorpha</taxon>
        <taxon>Strongyloidea</taxon>
        <taxon>Ancylostomatidae</taxon>
        <taxon>Ancylostomatinae</taxon>
        <taxon>Ancylostoma</taxon>
    </lineage>
</organism>
<name>A0A0C2D305_9BILA</name>
<dbReference type="Proteomes" id="UP000054047">
    <property type="component" value="Unassembled WGS sequence"/>
</dbReference>
<dbReference type="EMBL" id="KN728417">
    <property type="protein sequence ID" value="KIH63813.1"/>
    <property type="molecule type" value="Genomic_DNA"/>
</dbReference>
<dbReference type="AlphaFoldDB" id="A0A0C2D305"/>
<sequence length="97" mass="10650">MASTDHQSGFRYQTGQKPKKKNDIMEAFGGLFCAKLKDDSSEASGQLDVACLRQGKVAIYERRPGFWASTTPGLPGWILAPDLLGRRTPAWRSAPIP</sequence>
<proteinExistence type="predicted"/>
<accession>A0A0C2D305</accession>